<gene>
    <name evidence="3" type="ORF">FHR82_002274</name>
</gene>
<reference evidence="3 4" key="1">
    <citation type="submission" date="2020-08" db="EMBL/GenBank/DDBJ databases">
        <title>Genomic Encyclopedia of Type Strains, Phase III (KMG-III): the genomes of soil and plant-associated and newly described type strains.</title>
        <authorList>
            <person name="Whitman W."/>
        </authorList>
    </citation>
    <scope>NUCLEOTIDE SEQUENCE [LARGE SCALE GENOMIC DNA]</scope>
    <source>
        <strain evidence="3 4">CECT 8960</strain>
    </source>
</reference>
<feature type="transmembrane region" description="Helical" evidence="2">
    <location>
        <begin position="253"/>
        <end position="276"/>
    </location>
</feature>
<accession>A0A7W7VDD5</accession>
<keyword evidence="2" id="KW-1133">Transmembrane helix</keyword>
<organism evidence="3 4">
    <name type="scientific">Actinophytocola algeriensis</name>
    <dbReference type="NCBI Taxonomy" id="1768010"/>
    <lineage>
        <taxon>Bacteria</taxon>
        <taxon>Bacillati</taxon>
        <taxon>Actinomycetota</taxon>
        <taxon>Actinomycetes</taxon>
        <taxon>Pseudonocardiales</taxon>
        <taxon>Pseudonocardiaceae</taxon>
    </lineage>
</organism>
<dbReference type="PANTHER" id="PTHR33133">
    <property type="entry name" value="OS08G0107100 PROTEIN-RELATED"/>
    <property type="match status" value="1"/>
</dbReference>
<evidence type="ECO:0000313" key="3">
    <source>
        <dbReference type="EMBL" id="MBB4906057.1"/>
    </source>
</evidence>
<feature type="region of interest" description="Disordered" evidence="1">
    <location>
        <begin position="1"/>
        <end position="35"/>
    </location>
</feature>
<feature type="transmembrane region" description="Helical" evidence="2">
    <location>
        <begin position="128"/>
        <end position="157"/>
    </location>
</feature>
<name>A0A7W7VDD5_9PSEU</name>
<dbReference type="Proteomes" id="UP000520767">
    <property type="component" value="Unassembled WGS sequence"/>
</dbReference>
<evidence type="ECO:0000313" key="4">
    <source>
        <dbReference type="Proteomes" id="UP000520767"/>
    </source>
</evidence>
<dbReference type="PANTHER" id="PTHR33133:SF1">
    <property type="entry name" value="EXPRESSED PROTEIN-RELATED"/>
    <property type="match status" value="1"/>
</dbReference>
<proteinExistence type="predicted"/>
<evidence type="ECO:0000256" key="2">
    <source>
        <dbReference type="SAM" id="Phobius"/>
    </source>
</evidence>
<feature type="transmembrane region" description="Helical" evidence="2">
    <location>
        <begin position="296"/>
        <end position="323"/>
    </location>
</feature>
<feature type="compositionally biased region" description="Polar residues" evidence="1">
    <location>
        <begin position="1"/>
        <end position="13"/>
    </location>
</feature>
<protein>
    <recommendedName>
        <fullName evidence="5">Glycerophosphoryl diester phosphodiesterase family protein</fullName>
    </recommendedName>
</protein>
<feature type="transmembrane region" description="Helical" evidence="2">
    <location>
        <begin position="177"/>
        <end position="201"/>
    </location>
</feature>
<evidence type="ECO:0000256" key="1">
    <source>
        <dbReference type="SAM" id="MobiDB-lite"/>
    </source>
</evidence>
<keyword evidence="2" id="KW-0812">Transmembrane</keyword>
<keyword evidence="4" id="KW-1185">Reference proteome</keyword>
<keyword evidence="2" id="KW-0472">Membrane</keyword>
<dbReference type="EMBL" id="JACHJQ010000002">
    <property type="protein sequence ID" value="MBB4906057.1"/>
    <property type="molecule type" value="Genomic_DNA"/>
</dbReference>
<comment type="caution">
    <text evidence="3">The sequence shown here is derived from an EMBL/GenBank/DDBJ whole genome shotgun (WGS) entry which is preliminary data.</text>
</comment>
<feature type="transmembrane region" description="Helical" evidence="2">
    <location>
        <begin position="68"/>
        <end position="94"/>
    </location>
</feature>
<dbReference type="AlphaFoldDB" id="A0A7W7VDD5"/>
<sequence>MSDTPDTPETPGSSDRRPDEYPQPPQQQWPAAPGGWRPPLKPGVIPLRPLGLGDILGGAFATMRTRAALMLGVTAVVVIITQLLTFAVTFPLLVELSESVVPDPYTSPYGATYVSSGDVLRLAGLTMLVALIGLVLAMASRVFLAGFFTVVVGTAVLGQRPSFREVMRRVRPRLLPLFGLTLIYLLVLVAAGGVVGVFMAASPAFGLLVLLGVVVIAAWLGILFLLATPALVLEGVGVRRAFGRSRELVHGAWWRIFGITLLTGLMVGFAAFVIALPFEVMGGGFAASVTPLTTNYLVLSTIGAVIASTVTEPFAAAVTALLYTDQRIRRERLDIELARTMTTS</sequence>
<dbReference type="RefSeq" id="WP_184810185.1">
    <property type="nucleotide sequence ID" value="NZ_JACHJQ010000002.1"/>
</dbReference>
<feature type="transmembrane region" description="Helical" evidence="2">
    <location>
        <begin position="207"/>
        <end position="232"/>
    </location>
</feature>
<evidence type="ECO:0008006" key="5">
    <source>
        <dbReference type="Google" id="ProtNLM"/>
    </source>
</evidence>